<gene>
    <name evidence="6" type="primary">tilS</name>
    <name evidence="8" type="ORF">OA238_c31950</name>
</gene>
<evidence type="ECO:0000313" key="8">
    <source>
        <dbReference type="EMBL" id="AGI73187.1"/>
    </source>
</evidence>
<evidence type="ECO:0000256" key="5">
    <source>
        <dbReference type="ARBA" id="ARBA00048539"/>
    </source>
</evidence>
<dbReference type="STRING" id="391616.OA238_c31950"/>
<dbReference type="OrthoDB" id="9807403at2"/>
<keyword evidence="1 6" id="KW-0436">Ligase</keyword>
<dbReference type="EMBL" id="CP003742">
    <property type="protein sequence ID" value="AGI73187.1"/>
    <property type="molecule type" value="Genomic_DNA"/>
</dbReference>
<evidence type="ECO:0000256" key="2">
    <source>
        <dbReference type="ARBA" id="ARBA00022694"/>
    </source>
</evidence>
<dbReference type="HAMAP" id="MF_01161">
    <property type="entry name" value="tRNA_Ile_lys_synt"/>
    <property type="match status" value="1"/>
</dbReference>
<dbReference type="InterPro" id="IPR012795">
    <property type="entry name" value="tRNA_Ile_lys_synt_N"/>
</dbReference>
<dbReference type="HOGENOM" id="CLU_018869_3_2_5"/>
<dbReference type="NCBIfam" id="TIGR02432">
    <property type="entry name" value="lysidine_TilS_N"/>
    <property type="match status" value="1"/>
</dbReference>
<feature type="domain" description="tRNA(Ile)-lysidine/2-thiocytidine synthase N-terminal" evidence="7">
    <location>
        <begin position="26"/>
        <end position="201"/>
    </location>
</feature>
<dbReference type="AlphaFoldDB" id="M9RLX5"/>
<dbReference type="Gene3D" id="3.40.50.620">
    <property type="entry name" value="HUPs"/>
    <property type="match status" value="1"/>
</dbReference>
<comment type="catalytic activity">
    <reaction evidence="5 6">
        <text>cytidine(34) in tRNA(Ile2) + L-lysine + ATP = lysidine(34) in tRNA(Ile2) + AMP + diphosphate + H(+)</text>
        <dbReference type="Rhea" id="RHEA:43744"/>
        <dbReference type="Rhea" id="RHEA-COMP:10625"/>
        <dbReference type="Rhea" id="RHEA-COMP:10670"/>
        <dbReference type="ChEBI" id="CHEBI:15378"/>
        <dbReference type="ChEBI" id="CHEBI:30616"/>
        <dbReference type="ChEBI" id="CHEBI:32551"/>
        <dbReference type="ChEBI" id="CHEBI:33019"/>
        <dbReference type="ChEBI" id="CHEBI:82748"/>
        <dbReference type="ChEBI" id="CHEBI:83665"/>
        <dbReference type="ChEBI" id="CHEBI:456215"/>
        <dbReference type="EC" id="6.3.4.19"/>
    </reaction>
</comment>
<dbReference type="InterPro" id="IPR014729">
    <property type="entry name" value="Rossmann-like_a/b/a_fold"/>
</dbReference>
<evidence type="ECO:0000313" key="9">
    <source>
        <dbReference type="Proteomes" id="UP000004688"/>
    </source>
</evidence>
<evidence type="ECO:0000256" key="1">
    <source>
        <dbReference type="ARBA" id="ARBA00022598"/>
    </source>
</evidence>
<comment type="domain">
    <text evidence="6">The N-terminal region contains the highly conserved SGGXDS motif, predicted to be a P-loop motif involved in ATP binding.</text>
</comment>
<evidence type="ECO:0000256" key="3">
    <source>
        <dbReference type="ARBA" id="ARBA00022741"/>
    </source>
</evidence>
<dbReference type="EC" id="6.3.4.19" evidence="6"/>
<evidence type="ECO:0000256" key="6">
    <source>
        <dbReference type="HAMAP-Rule" id="MF_01161"/>
    </source>
</evidence>
<dbReference type="GO" id="GO:0005737">
    <property type="term" value="C:cytoplasm"/>
    <property type="evidence" value="ECO:0007669"/>
    <property type="project" value="UniProtKB-SubCell"/>
</dbReference>
<keyword evidence="2 6" id="KW-0819">tRNA processing</keyword>
<organism evidence="8 9">
    <name type="scientific">Octadecabacter arcticus 238</name>
    <dbReference type="NCBI Taxonomy" id="391616"/>
    <lineage>
        <taxon>Bacteria</taxon>
        <taxon>Pseudomonadati</taxon>
        <taxon>Pseudomonadota</taxon>
        <taxon>Alphaproteobacteria</taxon>
        <taxon>Rhodobacterales</taxon>
        <taxon>Roseobacteraceae</taxon>
        <taxon>Octadecabacter</taxon>
    </lineage>
</organism>
<dbReference type="InterPro" id="IPR012094">
    <property type="entry name" value="tRNA_Ile_lys_synt"/>
</dbReference>
<dbReference type="GO" id="GO:0006400">
    <property type="term" value="P:tRNA modification"/>
    <property type="evidence" value="ECO:0007669"/>
    <property type="project" value="UniProtKB-UniRule"/>
</dbReference>
<dbReference type="eggNOG" id="COG0037">
    <property type="taxonomic scope" value="Bacteria"/>
</dbReference>
<comment type="subcellular location">
    <subcellularLocation>
        <location evidence="6">Cytoplasm</location>
    </subcellularLocation>
</comment>
<keyword evidence="4 6" id="KW-0067">ATP-binding</keyword>
<dbReference type="GO" id="GO:0005524">
    <property type="term" value="F:ATP binding"/>
    <property type="evidence" value="ECO:0007669"/>
    <property type="project" value="UniProtKB-UniRule"/>
</dbReference>
<comment type="function">
    <text evidence="6">Ligates lysine onto the cytidine present at position 34 of the AUA codon-specific tRNA(Ile) that contains the anticodon CAU, in an ATP-dependent manner. Cytidine is converted to lysidine, thus changing the amino acid specificity of the tRNA from methionine to isoleucine.</text>
</comment>
<evidence type="ECO:0000259" key="7">
    <source>
        <dbReference type="Pfam" id="PF01171"/>
    </source>
</evidence>
<feature type="binding site" evidence="6">
    <location>
        <begin position="31"/>
        <end position="36"/>
    </location>
    <ligand>
        <name>ATP</name>
        <dbReference type="ChEBI" id="CHEBI:30616"/>
    </ligand>
</feature>
<dbReference type="RefSeq" id="WP_015496206.1">
    <property type="nucleotide sequence ID" value="NC_020908.1"/>
</dbReference>
<proteinExistence type="inferred from homology"/>
<dbReference type="KEGG" id="oar:OA238_c31950"/>
<dbReference type="Proteomes" id="UP000004688">
    <property type="component" value="Chromosome"/>
</dbReference>
<dbReference type="PANTHER" id="PTHR43033">
    <property type="entry name" value="TRNA(ILE)-LYSIDINE SYNTHASE-RELATED"/>
    <property type="match status" value="1"/>
</dbReference>
<dbReference type="SUPFAM" id="SSF52402">
    <property type="entry name" value="Adenine nucleotide alpha hydrolases-like"/>
    <property type="match status" value="1"/>
</dbReference>
<sequence length="428" mass="46095">MRLTLRDRFRDQINGVLVDPWDTGLVVLAVSGGSDSTALMHLAAGSIDRARLHVITVDHGLRGVADEVALVAAQSEDLALKHSVLNWQWDGQGNLQAAARIGRWAAIAQWAADQPADVCCMTGHTHDDQAETVLMRLARGSGVAGLAGMQSVGATPTGLRICRPLLQETRADLRAWLSEHGVTWSDDPSNDDLRFDRVKARGMQDALGELGLTSDRLVQTAAHMQAARREMTDYAAMIAQSHITQSVGDVVFPATWPNHGDVAIRLFRHALHFVGGGVGCGGAGGGDYPPRSDATLSLWQAAQDGQGGTLHGCLVSVEDDHWRISREVAATPAPTSWPNRNRDLRWDNRWLLSEISGANTQGDLTVRALGDAIKDVPNWRDVGLPRRSLMASPAVFEGESLVAAPIAGHQSGFDARIVADFASFLLCR</sequence>
<dbReference type="Pfam" id="PF01171">
    <property type="entry name" value="ATP_bind_3"/>
    <property type="match status" value="1"/>
</dbReference>
<dbReference type="CDD" id="cd01992">
    <property type="entry name" value="TilS_N"/>
    <property type="match status" value="1"/>
</dbReference>
<reference evidence="8 9" key="1">
    <citation type="journal article" date="2013" name="PLoS ONE">
        <title>Poles Apart: Arctic and Antarctic Octadecabacter strains Share High Genome Plasticity and a New Type of Xanthorhodopsin.</title>
        <authorList>
            <person name="Vollmers J."/>
            <person name="Voget S."/>
            <person name="Dietrich S."/>
            <person name="Gollnow K."/>
            <person name="Smits M."/>
            <person name="Meyer K."/>
            <person name="Brinkhoff T."/>
            <person name="Simon M."/>
            <person name="Daniel R."/>
        </authorList>
    </citation>
    <scope>NUCLEOTIDE SEQUENCE [LARGE SCALE GENOMIC DNA]</scope>
    <source>
        <strain evidence="8 9">238</strain>
    </source>
</reference>
<keyword evidence="6" id="KW-0963">Cytoplasm</keyword>
<keyword evidence="3 6" id="KW-0547">Nucleotide-binding</keyword>
<dbReference type="InterPro" id="IPR011063">
    <property type="entry name" value="TilS/TtcA_N"/>
</dbReference>
<dbReference type="PANTHER" id="PTHR43033:SF1">
    <property type="entry name" value="TRNA(ILE)-LYSIDINE SYNTHASE-RELATED"/>
    <property type="match status" value="1"/>
</dbReference>
<name>M9RLX5_9RHOB</name>
<protein>
    <recommendedName>
        <fullName evidence="6">tRNA(Ile)-lysidine synthase</fullName>
        <ecNumber evidence="6">6.3.4.19</ecNumber>
    </recommendedName>
    <alternativeName>
        <fullName evidence="6">tRNA(Ile)-2-lysyl-cytidine synthase</fullName>
    </alternativeName>
    <alternativeName>
        <fullName evidence="6">tRNA(Ile)-lysidine synthetase</fullName>
    </alternativeName>
</protein>
<dbReference type="GO" id="GO:0032267">
    <property type="term" value="F:tRNA(Ile)-lysidine synthase activity"/>
    <property type="evidence" value="ECO:0007669"/>
    <property type="project" value="UniProtKB-EC"/>
</dbReference>
<evidence type="ECO:0000256" key="4">
    <source>
        <dbReference type="ARBA" id="ARBA00022840"/>
    </source>
</evidence>
<keyword evidence="9" id="KW-1185">Reference proteome</keyword>
<accession>M9RLX5</accession>
<comment type="similarity">
    <text evidence="6">Belongs to the tRNA(Ile)-lysidine synthase family.</text>
</comment>